<organism evidence="6">
    <name type="scientific">Cacopsylla melanoneura</name>
    <dbReference type="NCBI Taxonomy" id="428564"/>
    <lineage>
        <taxon>Eukaryota</taxon>
        <taxon>Metazoa</taxon>
        <taxon>Ecdysozoa</taxon>
        <taxon>Arthropoda</taxon>
        <taxon>Hexapoda</taxon>
        <taxon>Insecta</taxon>
        <taxon>Pterygota</taxon>
        <taxon>Neoptera</taxon>
        <taxon>Paraneoptera</taxon>
        <taxon>Hemiptera</taxon>
        <taxon>Sternorrhyncha</taxon>
        <taxon>Psylloidea</taxon>
        <taxon>Psyllidae</taxon>
        <taxon>Psyllinae</taxon>
        <taxon>Cacopsylla</taxon>
    </lineage>
</organism>
<sequence length="396" mass="44506">MNVISTILLNGLIVAISFYVYKSYSALNIIDLTELNKCPFCYGKSACPSLFNGNIKLNSSTSNIFYNLVNLVVNGKNVFYGSYKQQSAVYKDIVVKKLANNDELNNFDNYIRTHFGVHSNFQKMEKDFKTEIGKFLTMSTEKAEVKLKLCPDPHAFDVLLNGRKGLSSEDYIHFYTMLYVNPEPILLEILNASHGWPVPQYYGSCGRLAIIENCGTRLSSLLDTDWCERVKLAADVLHMAYNLTYGHDRLSVYLTDVSLDNLVVSEDGSVKIVDLEHTIVVDRHPSTTDLPESWFTPHYTYHQPCDQCFAYSAEDVCAHRISDHNFYAVCKEVLSNDTSLGSRPLLHSPPPSLQGETSLLSSLIEACVDPPPGVLRKQLASQITETIEIALLDKCR</sequence>
<comment type="subcellular location">
    <subcellularLocation>
        <location evidence="1">Secreted</location>
    </subcellularLocation>
</comment>
<dbReference type="PANTHER" id="PTHR32073:SF7">
    <property type="entry name" value="GH11358P"/>
    <property type="match status" value="1"/>
</dbReference>
<dbReference type="EMBL" id="HBUF01524920">
    <property type="protein sequence ID" value="CAG6749928.1"/>
    <property type="molecule type" value="Transcribed_RNA"/>
</dbReference>
<dbReference type="EMBL" id="HBUF01042507">
    <property type="protein sequence ID" value="CAG6618495.1"/>
    <property type="molecule type" value="Transcribed_RNA"/>
</dbReference>
<protein>
    <submittedName>
        <fullName evidence="6">Deleted in autism protein 1</fullName>
    </submittedName>
</protein>
<dbReference type="EMBL" id="HBUF01524921">
    <property type="protein sequence ID" value="CAG6749930.1"/>
    <property type="molecule type" value="Transcribed_RNA"/>
</dbReference>
<dbReference type="SUPFAM" id="SSF56112">
    <property type="entry name" value="Protein kinase-like (PK-like)"/>
    <property type="match status" value="1"/>
</dbReference>
<dbReference type="GO" id="GO:0005576">
    <property type="term" value="C:extracellular region"/>
    <property type="evidence" value="ECO:0007669"/>
    <property type="project" value="UniProtKB-SubCell"/>
</dbReference>
<dbReference type="EMBL" id="HBUF01385134">
    <property type="protein sequence ID" value="CAG6731856.1"/>
    <property type="molecule type" value="Transcribed_RNA"/>
</dbReference>
<dbReference type="AlphaFoldDB" id="A0A8D8YN00"/>
<reference evidence="6" key="1">
    <citation type="submission" date="2021-05" db="EMBL/GenBank/DDBJ databases">
        <authorList>
            <person name="Alioto T."/>
            <person name="Alioto T."/>
            <person name="Gomez Garrido J."/>
        </authorList>
    </citation>
    <scope>NUCLEOTIDE SEQUENCE</scope>
</reference>
<evidence type="ECO:0000313" key="6">
    <source>
        <dbReference type="EMBL" id="CAG6731854.1"/>
    </source>
</evidence>
<keyword evidence="4" id="KW-0732">Signal</keyword>
<proteinExistence type="inferred from homology"/>
<accession>A0A8D8YN00</accession>
<comment type="similarity">
    <text evidence="2">Belongs to the DIPK family.</text>
</comment>
<dbReference type="EMBL" id="HBUF01042506">
    <property type="protein sequence ID" value="CAG6618493.1"/>
    <property type="molecule type" value="Transcribed_RNA"/>
</dbReference>
<dbReference type="EMBL" id="HBUF01385133">
    <property type="protein sequence ID" value="CAG6731854.1"/>
    <property type="molecule type" value="Transcribed_RNA"/>
</dbReference>
<evidence type="ECO:0000256" key="4">
    <source>
        <dbReference type="ARBA" id="ARBA00022729"/>
    </source>
</evidence>
<evidence type="ECO:0000259" key="5">
    <source>
        <dbReference type="Pfam" id="PF12260"/>
    </source>
</evidence>
<dbReference type="InterPro" id="IPR022049">
    <property type="entry name" value="FAM69_kinase_dom"/>
</dbReference>
<dbReference type="InterPro" id="IPR011009">
    <property type="entry name" value="Kinase-like_dom_sf"/>
</dbReference>
<keyword evidence="3" id="KW-0964">Secreted</keyword>
<dbReference type="InterPro" id="IPR020519">
    <property type="entry name" value="DIPK2A/B"/>
</dbReference>
<feature type="domain" description="FAM69 protein-kinase" evidence="5">
    <location>
        <begin position="178"/>
        <end position="369"/>
    </location>
</feature>
<evidence type="ECO:0000256" key="1">
    <source>
        <dbReference type="ARBA" id="ARBA00004613"/>
    </source>
</evidence>
<dbReference type="PANTHER" id="PTHR32073">
    <property type="entry name" value="GH11358P"/>
    <property type="match status" value="1"/>
</dbReference>
<dbReference type="Pfam" id="PF12260">
    <property type="entry name" value="PIP49_C"/>
    <property type="match status" value="1"/>
</dbReference>
<evidence type="ECO:0000256" key="2">
    <source>
        <dbReference type="ARBA" id="ARBA00006338"/>
    </source>
</evidence>
<evidence type="ECO:0000256" key="3">
    <source>
        <dbReference type="ARBA" id="ARBA00022525"/>
    </source>
</evidence>
<name>A0A8D8YN00_9HEMI</name>